<dbReference type="Gene3D" id="3.30.2290.10">
    <property type="entry name" value="PmbA/TldD superfamily"/>
    <property type="match status" value="1"/>
</dbReference>
<dbReference type="NCBIfam" id="NF008006">
    <property type="entry name" value="PRK10735.1"/>
    <property type="match status" value="1"/>
</dbReference>
<dbReference type="GO" id="GO:0005829">
    <property type="term" value="C:cytosol"/>
    <property type="evidence" value="ECO:0007669"/>
    <property type="project" value="TreeGrafter"/>
</dbReference>
<dbReference type="GO" id="GO:0008237">
    <property type="term" value="F:metallopeptidase activity"/>
    <property type="evidence" value="ECO:0007669"/>
    <property type="project" value="UniProtKB-KW"/>
</dbReference>
<dbReference type="GO" id="GO:0006508">
    <property type="term" value="P:proteolysis"/>
    <property type="evidence" value="ECO:0007669"/>
    <property type="project" value="UniProtKB-KW"/>
</dbReference>
<dbReference type="PANTHER" id="PTHR30624:SF4">
    <property type="entry name" value="METALLOPROTEASE TLDD"/>
    <property type="match status" value="1"/>
</dbReference>
<accession>H3KDA3</accession>
<dbReference type="OrthoDB" id="9803213at2"/>
<keyword evidence="3" id="KW-0378">Hydrolase</keyword>
<dbReference type="InterPro" id="IPR035068">
    <property type="entry name" value="TldD/PmbA_N"/>
</dbReference>
<dbReference type="HOGENOM" id="CLU_026425_1_0_4"/>
<dbReference type="SUPFAM" id="SSF111283">
    <property type="entry name" value="Putative modulator of DNA gyrase, PmbA/TldD"/>
    <property type="match status" value="1"/>
</dbReference>
<dbReference type="PIRSF" id="PIRSF004919">
    <property type="entry name" value="TldD"/>
    <property type="match status" value="1"/>
</dbReference>
<protein>
    <submittedName>
        <fullName evidence="8">TldD/PmbA family protein</fullName>
    </submittedName>
</protein>
<dbReference type="EMBL" id="AFBQ01000095">
    <property type="protein sequence ID" value="EHY31911.1"/>
    <property type="molecule type" value="Genomic_DNA"/>
</dbReference>
<dbReference type="InterPro" id="IPR045570">
    <property type="entry name" value="Metalloprtase-TldD/E_cen_dom"/>
</dbReference>
<dbReference type="RefSeq" id="WP_008541366.1">
    <property type="nucleotide sequence ID" value="NZ_JH604912.1"/>
</dbReference>
<dbReference type="Pfam" id="PF19290">
    <property type="entry name" value="PmbA_TldD_2nd"/>
    <property type="match status" value="1"/>
</dbReference>
<dbReference type="Pfam" id="PF01523">
    <property type="entry name" value="PmbA_TldD_1st"/>
    <property type="match status" value="1"/>
</dbReference>
<dbReference type="InterPro" id="IPR002510">
    <property type="entry name" value="Metalloprtase-TldD/E_N"/>
</dbReference>
<name>H3KDA3_9BURK</name>
<keyword evidence="9" id="KW-1185">Reference proteome</keyword>
<dbReference type="Proteomes" id="UP000004956">
    <property type="component" value="Unassembled WGS sequence"/>
</dbReference>
<dbReference type="InterPro" id="IPR036059">
    <property type="entry name" value="TldD/PmbA_sf"/>
</dbReference>
<evidence type="ECO:0000256" key="3">
    <source>
        <dbReference type="ARBA" id="ARBA00022801"/>
    </source>
</evidence>
<keyword evidence="2" id="KW-0645">Protease</keyword>
<dbReference type="STRING" id="762967.HMPREF9440_00712"/>
<dbReference type="AlphaFoldDB" id="H3KDA3"/>
<feature type="domain" description="Metalloprotease TldD/E central" evidence="7">
    <location>
        <begin position="139"/>
        <end position="238"/>
    </location>
</feature>
<evidence type="ECO:0000259" key="7">
    <source>
        <dbReference type="Pfam" id="PF19290"/>
    </source>
</evidence>
<feature type="domain" description="Metalloprotease TldD/E N-terminal" evidence="5">
    <location>
        <begin position="39"/>
        <end position="102"/>
    </location>
</feature>
<evidence type="ECO:0000259" key="6">
    <source>
        <dbReference type="Pfam" id="PF19289"/>
    </source>
</evidence>
<gene>
    <name evidence="8" type="ORF">HMPREF9440_00712</name>
</gene>
<dbReference type="InterPro" id="IPR051463">
    <property type="entry name" value="Peptidase_U62_metallo"/>
</dbReference>
<evidence type="ECO:0000256" key="2">
    <source>
        <dbReference type="ARBA" id="ARBA00022670"/>
    </source>
</evidence>
<feature type="domain" description="Metalloprotease TldD/E C-terminal" evidence="6">
    <location>
        <begin position="246"/>
        <end position="479"/>
    </location>
</feature>
<keyword evidence="4" id="KW-0482">Metalloprotease</keyword>
<comment type="caution">
    <text evidence="8">The sequence shown here is derived from an EMBL/GenBank/DDBJ whole genome shotgun (WGS) entry which is preliminary data.</text>
</comment>
<dbReference type="PANTHER" id="PTHR30624">
    <property type="entry name" value="UNCHARACTERIZED PROTEIN TLDD AND PMBA"/>
    <property type="match status" value="1"/>
</dbReference>
<dbReference type="PATRIC" id="fig|762967.3.peg.571"/>
<organism evidence="8 9">
    <name type="scientific">Sutterella parvirubra YIT 11816</name>
    <dbReference type="NCBI Taxonomy" id="762967"/>
    <lineage>
        <taxon>Bacteria</taxon>
        <taxon>Pseudomonadati</taxon>
        <taxon>Pseudomonadota</taxon>
        <taxon>Betaproteobacteria</taxon>
        <taxon>Burkholderiales</taxon>
        <taxon>Sutterellaceae</taxon>
        <taxon>Sutterella</taxon>
    </lineage>
</organism>
<sequence>MTIDFFAHAERELWADAELTPARVARLFDPLLKGGADWADIYFQSILSRDWLLEDGAVRTGSFVIDRGAGMRTVTGERQTLAYANALDWSSLMRCAETAGAMNAAGAAGAMPVPTRRGAPVVTPVDDALLAANEDGARQRALLETLDRLARGMDPRVTDVTATFQTETDVVMICGSDGRLVADVRPLTYLSVTVTVTENGRRERAGSGGGSRTGLDFFTPERLERWARQAVDEALHNLGASPAPAGVMPVVLGPGWPGILLHEAVGHGLEADFIRKGTSVFSKKLGERVASPGVTVVDDGTLPGRRGSLNVDDEGEPTRRTTLIEDGILTGFMHDLTSARLMRAAPTGNGRRESFATLPLPRMTNTFMAAGTTPPEEIIASVKRGVYASNFSGGQVDITNGKFVFSMSRAYLIENGRLTRPVRGATLIGDGATALRHIPLVGNDPALDEGTGQCGKDAQQVPVGVGMPTLRIDALTVGGTDTEG</sequence>
<dbReference type="Pfam" id="PF19289">
    <property type="entry name" value="PmbA_TldD_3rd"/>
    <property type="match status" value="1"/>
</dbReference>
<evidence type="ECO:0000313" key="8">
    <source>
        <dbReference type="EMBL" id="EHY31911.1"/>
    </source>
</evidence>
<reference evidence="8 9" key="1">
    <citation type="submission" date="2011-11" db="EMBL/GenBank/DDBJ databases">
        <authorList>
            <person name="Weinstock G."/>
            <person name="Sodergren E."/>
            <person name="Clifton S."/>
            <person name="Fulton L."/>
            <person name="Fulton B."/>
            <person name="Courtney L."/>
            <person name="Fronick C."/>
            <person name="Harrison M."/>
            <person name="Strong C."/>
            <person name="Farmer C."/>
            <person name="Delahaunty K."/>
            <person name="Markovic C."/>
            <person name="Hall O."/>
            <person name="Minx P."/>
            <person name="Tomlinson C."/>
            <person name="Mitreva M."/>
            <person name="Hou S."/>
            <person name="Chen J."/>
            <person name="Wollam A."/>
            <person name="Pepin K.H."/>
            <person name="Johnson M."/>
            <person name="Bhonagiri V."/>
            <person name="Zhang X."/>
            <person name="Suruliraj S."/>
            <person name="Warren W."/>
            <person name="Chinwalla A."/>
            <person name="Mardis E.R."/>
            <person name="Wilson R.K."/>
        </authorList>
    </citation>
    <scope>NUCLEOTIDE SEQUENCE [LARGE SCALE GENOMIC DNA]</scope>
    <source>
        <strain evidence="8 9">YIT 11816</strain>
    </source>
</reference>
<evidence type="ECO:0000259" key="5">
    <source>
        <dbReference type="Pfam" id="PF01523"/>
    </source>
</evidence>
<comment type="similarity">
    <text evidence="1">Belongs to the peptidase U62 family.</text>
</comment>
<dbReference type="InterPro" id="IPR025502">
    <property type="entry name" value="TldD"/>
</dbReference>
<evidence type="ECO:0000313" key="9">
    <source>
        <dbReference type="Proteomes" id="UP000004956"/>
    </source>
</evidence>
<dbReference type="InterPro" id="IPR045569">
    <property type="entry name" value="Metalloprtase-TldD/E_C"/>
</dbReference>
<evidence type="ECO:0000256" key="4">
    <source>
        <dbReference type="ARBA" id="ARBA00023049"/>
    </source>
</evidence>
<evidence type="ECO:0000256" key="1">
    <source>
        <dbReference type="ARBA" id="ARBA00005836"/>
    </source>
</evidence>
<proteinExistence type="inferred from homology"/>